<dbReference type="EMBL" id="JBHMBE010000004">
    <property type="protein sequence ID" value="MFB9646977.1"/>
    <property type="molecule type" value="Genomic_DNA"/>
</dbReference>
<comment type="caution">
    <text evidence="1">The sequence shown here is derived from an EMBL/GenBank/DDBJ whole genome shotgun (WGS) entry which is preliminary data.</text>
</comment>
<evidence type="ECO:0008006" key="3">
    <source>
        <dbReference type="Google" id="ProtNLM"/>
    </source>
</evidence>
<protein>
    <recommendedName>
        <fullName evidence="3">Lipoprotein</fullName>
    </recommendedName>
</protein>
<proteinExistence type="predicted"/>
<dbReference type="Proteomes" id="UP001589611">
    <property type="component" value="Unassembled WGS sequence"/>
</dbReference>
<gene>
    <name evidence="1" type="ORF">ACFFPJ_14345</name>
</gene>
<sequence>MHKRRTSRVIFLAAGLVAATLALQGCAVVDELVYKQRSSAFPTAEAAREAWDLDAAWVPADAKDVRVVESTVAGASDAVLLVSSDTALDPALCAEVIRQSGAGYTIDGAPDAYRADTVFACGPWSVIPSDEGWFGWTPNHPNELAQSPSPR</sequence>
<keyword evidence="2" id="KW-1185">Reference proteome</keyword>
<evidence type="ECO:0000313" key="1">
    <source>
        <dbReference type="EMBL" id="MFB9646977.1"/>
    </source>
</evidence>
<evidence type="ECO:0000313" key="2">
    <source>
        <dbReference type="Proteomes" id="UP001589611"/>
    </source>
</evidence>
<reference evidence="1 2" key="1">
    <citation type="submission" date="2024-09" db="EMBL/GenBank/DDBJ databases">
        <authorList>
            <person name="Sun Q."/>
            <person name="Mori K."/>
        </authorList>
    </citation>
    <scope>NUCLEOTIDE SEQUENCE [LARGE SCALE GENOMIC DNA]</scope>
    <source>
        <strain evidence="1 2">JCM 1342</strain>
    </source>
</reference>
<name>A0ABV5T2Z5_9MICO</name>
<organism evidence="1 2">
    <name type="scientific">Microbacterium terregens</name>
    <dbReference type="NCBI Taxonomy" id="69363"/>
    <lineage>
        <taxon>Bacteria</taxon>
        <taxon>Bacillati</taxon>
        <taxon>Actinomycetota</taxon>
        <taxon>Actinomycetes</taxon>
        <taxon>Micrococcales</taxon>
        <taxon>Microbacteriaceae</taxon>
        <taxon>Microbacterium</taxon>
    </lineage>
</organism>
<dbReference type="PROSITE" id="PS51257">
    <property type="entry name" value="PROKAR_LIPOPROTEIN"/>
    <property type="match status" value="1"/>
</dbReference>
<accession>A0ABV5T2Z5</accession>
<dbReference type="RefSeq" id="WP_344714891.1">
    <property type="nucleotide sequence ID" value="NZ_BAAAWH010000001.1"/>
</dbReference>